<organism evidence="1 2">
    <name type="scientific">Xenorhabdus innexi</name>
    <dbReference type="NCBI Taxonomy" id="290109"/>
    <lineage>
        <taxon>Bacteria</taxon>
        <taxon>Pseudomonadati</taxon>
        <taxon>Pseudomonadota</taxon>
        <taxon>Gammaproteobacteria</taxon>
        <taxon>Enterobacterales</taxon>
        <taxon>Morganellaceae</taxon>
        <taxon>Xenorhabdus</taxon>
    </lineage>
</organism>
<proteinExistence type="predicted"/>
<protein>
    <submittedName>
        <fullName evidence="1">Uncharacterized protein</fullName>
    </submittedName>
</protein>
<accession>A0A2G0NTM8</accession>
<evidence type="ECO:0000313" key="1">
    <source>
        <dbReference type="EMBL" id="PHM38103.1"/>
    </source>
</evidence>
<gene>
    <name evidence="1" type="ORF">Xinn_00596</name>
</gene>
<dbReference type="Proteomes" id="UP000224871">
    <property type="component" value="Unassembled WGS sequence"/>
</dbReference>
<name>A0A2G0NTM8_9GAMM</name>
<evidence type="ECO:0000313" key="2">
    <source>
        <dbReference type="Proteomes" id="UP000224871"/>
    </source>
</evidence>
<dbReference type="EMBL" id="NIBU01000004">
    <property type="protein sequence ID" value="PHM38103.1"/>
    <property type="molecule type" value="Genomic_DNA"/>
</dbReference>
<keyword evidence="2" id="KW-1185">Reference proteome</keyword>
<reference evidence="1 2" key="1">
    <citation type="journal article" date="2017" name="Nat. Microbiol.">
        <title>Natural product diversity associated with the nematode symbionts Photorhabdus and Xenorhabdus.</title>
        <authorList>
            <person name="Tobias N.J."/>
            <person name="Wolff H."/>
            <person name="Djahanschiri B."/>
            <person name="Grundmann F."/>
            <person name="Kronenwerth M."/>
            <person name="Shi Y.M."/>
            <person name="Simonyi S."/>
            <person name="Grun P."/>
            <person name="Shapiro-Ilan D."/>
            <person name="Pidot S.J."/>
            <person name="Stinear T.P."/>
            <person name="Ebersberger I."/>
            <person name="Bode H.B."/>
        </authorList>
    </citation>
    <scope>NUCLEOTIDE SEQUENCE [LARGE SCALE GENOMIC DNA]</scope>
    <source>
        <strain evidence="1 2">DSM 16336</strain>
    </source>
</reference>
<sequence length="52" mass="6054">MQQKQTQYQHIFIPVIRIISISLPKVNVTSGKPDIVQVFPEGMLLEHYGFRQ</sequence>
<comment type="caution">
    <text evidence="1">The sequence shown here is derived from an EMBL/GenBank/DDBJ whole genome shotgun (WGS) entry which is preliminary data.</text>
</comment>